<comment type="caution">
    <text evidence="1">The sequence shown here is derived from an EMBL/GenBank/DDBJ whole genome shotgun (WGS) entry which is preliminary data.</text>
</comment>
<dbReference type="AlphaFoldDB" id="A0A0P9D2X3"/>
<evidence type="ECO:0000313" key="2">
    <source>
        <dbReference type="Proteomes" id="UP000050509"/>
    </source>
</evidence>
<accession>A0A0P9D2X3</accession>
<sequence length="118" mass="13300">LQLCTGSVVIDSVRAQSWSEMVAEESLTPSQMPQSSADEEALERVQRGEFWQEIDELLNDDAERAVVIGSYVMGLKPGEIYGERPDLFSNVNDVYNVKRNVLSRLGRNTDLRQRMGHA</sequence>
<keyword evidence="2" id="KW-1185">Reference proteome</keyword>
<proteinExistence type="predicted"/>
<dbReference type="PATRIC" id="fig|186479.3.peg.9069"/>
<protein>
    <submittedName>
        <fullName evidence="1">Uncharacterized protein</fullName>
    </submittedName>
</protein>
<dbReference type="Proteomes" id="UP000050509">
    <property type="component" value="Unassembled WGS sequence"/>
</dbReference>
<gene>
    <name evidence="1" type="ORF">SE17_15915</name>
</gene>
<reference evidence="1 2" key="1">
    <citation type="submission" date="2015-09" db="EMBL/GenBank/DDBJ databases">
        <title>Draft genome sequence of Kouleothrix aurantiaca JCM 19913.</title>
        <authorList>
            <person name="Hemp J."/>
        </authorList>
    </citation>
    <scope>NUCLEOTIDE SEQUENCE [LARGE SCALE GENOMIC DNA]</scope>
    <source>
        <strain evidence="1 2">COM-B</strain>
    </source>
</reference>
<feature type="non-terminal residue" evidence="1">
    <location>
        <position position="1"/>
    </location>
</feature>
<organism evidence="1 2">
    <name type="scientific">Kouleothrix aurantiaca</name>
    <dbReference type="NCBI Taxonomy" id="186479"/>
    <lineage>
        <taxon>Bacteria</taxon>
        <taxon>Bacillati</taxon>
        <taxon>Chloroflexota</taxon>
        <taxon>Chloroflexia</taxon>
        <taxon>Chloroflexales</taxon>
        <taxon>Roseiflexineae</taxon>
        <taxon>Roseiflexaceae</taxon>
        <taxon>Kouleothrix</taxon>
    </lineage>
</organism>
<evidence type="ECO:0000313" key="1">
    <source>
        <dbReference type="EMBL" id="KPV52368.1"/>
    </source>
</evidence>
<name>A0A0P9D2X3_9CHLR</name>
<dbReference type="EMBL" id="LJCR01000568">
    <property type="protein sequence ID" value="KPV52368.1"/>
    <property type="molecule type" value="Genomic_DNA"/>
</dbReference>